<sequence>MSAQILIPSSDYSRNTLISTRIWSELLQDIVESISKKFRIYSDYLRFRCVCHRWRLCVPKTPLHLPTQLPWLMLAHNSCFEVSANKIHQLNLALYSSPGTVVCGSSHGWLAILDETSDLRLVNPITLATIPLPKLPVTIRMGLQPKIMCVIKVVLSSSPSLRMGLQHNKIYVTS</sequence>
<proteinExistence type="predicted"/>
<dbReference type="PANTHER" id="PTHR44259">
    <property type="entry name" value="OS07G0183000 PROTEIN-RELATED"/>
    <property type="match status" value="1"/>
</dbReference>
<dbReference type="InterPro" id="IPR050942">
    <property type="entry name" value="F-box_BR-signaling"/>
</dbReference>
<name>A0AAV1ATT8_VICFA</name>
<keyword evidence="3" id="KW-1185">Reference proteome</keyword>
<organism evidence="2 3">
    <name type="scientific">Vicia faba</name>
    <name type="common">Broad bean</name>
    <name type="synonym">Faba vulgaris</name>
    <dbReference type="NCBI Taxonomy" id="3906"/>
    <lineage>
        <taxon>Eukaryota</taxon>
        <taxon>Viridiplantae</taxon>
        <taxon>Streptophyta</taxon>
        <taxon>Embryophyta</taxon>
        <taxon>Tracheophyta</taxon>
        <taxon>Spermatophyta</taxon>
        <taxon>Magnoliopsida</taxon>
        <taxon>eudicotyledons</taxon>
        <taxon>Gunneridae</taxon>
        <taxon>Pentapetalae</taxon>
        <taxon>rosids</taxon>
        <taxon>fabids</taxon>
        <taxon>Fabales</taxon>
        <taxon>Fabaceae</taxon>
        <taxon>Papilionoideae</taxon>
        <taxon>50 kb inversion clade</taxon>
        <taxon>NPAAA clade</taxon>
        <taxon>Hologalegina</taxon>
        <taxon>IRL clade</taxon>
        <taxon>Fabeae</taxon>
        <taxon>Vicia</taxon>
    </lineage>
</organism>
<dbReference type="AlphaFoldDB" id="A0AAV1ATT8"/>
<evidence type="ECO:0000313" key="3">
    <source>
        <dbReference type="Proteomes" id="UP001157006"/>
    </source>
</evidence>
<accession>A0AAV1ATT8</accession>
<protein>
    <recommendedName>
        <fullName evidence="1">KIB1-4 beta-propeller domain-containing protein</fullName>
    </recommendedName>
</protein>
<dbReference type="InterPro" id="IPR005174">
    <property type="entry name" value="KIB1-4_b-propeller"/>
</dbReference>
<feature type="domain" description="KIB1-4 beta-propeller" evidence="1">
    <location>
        <begin position="80"/>
        <end position="160"/>
    </location>
</feature>
<evidence type="ECO:0000259" key="1">
    <source>
        <dbReference type="Pfam" id="PF03478"/>
    </source>
</evidence>
<dbReference type="PANTHER" id="PTHR44259:SF114">
    <property type="entry name" value="OS06G0707300 PROTEIN"/>
    <property type="match status" value="1"/>
</dbReference>
<reference evidence="2 3" key="1">
    <citation type="submission" date="2023-01" db="EMBL/GenBank/DDBJ databases">
        <authorList>
            <person name="Kreplak J."/>
        </authorList>
    </citation>
    <scope>NUCLEOTIDE SEQUENCE [LARGE SCALE GENOMIC DNA]</scope>
</reference>
<evidence type="ECO:0000313" key="2">
    <source>
        <dbReference type="EMBL" id="CAI8613780.1"/>
    </source>
</evidence>
<dbReference type="EMBL" id="OX451740">
    <property type="protein sequence ID" value="CAI8613780.1"/>
    <property type="molecule type" value="Genomic_DNA"/>
</dbReference>
<gene>
    <name evidence="2" type="ORF">VFH_V097040</name>
</gene>
<dbReference type="Pfam" id="PF03478">
    <property type="entry name" value="Beta-prop_KIB1-4"/>
    <property type="match status" value="1"/>
</dbReference>
<dbReference type="Proteomes" id="UP001157006">
    <property type="component" value="Chromosome 5"/>
</dbReference>